<dbReference type="AlphaFoldDB" id="A0A7L5JR82"/>
<evidence type="ECO:0000256" key="3">
    <source>
        <dbReference type="ARBA" id="ARBA00022475"/>
    </source>
</evidence>
<evidence type="ECO:0000256" key="4">
    <source>
        <dbReference type="ARBA" id="ARBA00022692"/>
    </source>
</evidence>
<evidence type="ECO:0000259" key="8">
    <source>
        <dbReference type="PROSITE" id="PS51123"/>
    </source>
</evidence>
<dbReference type="Pfam" id="PF00691">
    <property type="entry name" value="OmpA"/>
    <property type="match status" value="1"/>
</dbReference>
<keyword evidence="9" id="KW-0969">Cilium</keyword>
<keyword evidence="9" id="KW-0966">Cell projection</keyword>
<evidence type="ECO:0000256" key="6">
    <source>
        <dbReference type="ARBA" id="ARBA00023136"/>
    </source>
</evidence>
<evidence type="ECO:0000256" key="1">
    <source>
        <dbReference type="ARBA" id="ARBA00004162"/>
    </source>
</evidence>
<dbReference type="PANTHER" id="PTHR30329:SF21">
    <property type="entry name" value="LIPOPROTEIN YIAD-RELATED"/>
    <property type="match status" value="1"/>
</dbReference>
<dbReference type="GO" id="GO:0005886">
    <property type="term" value="C:plasma membrane"/>
    <property type="evidence" value="ECO:0007669"/>
    <property type="project" value="UniProtKB-SubCell"/>
</dbReference>
<comment type="similarity">
    <text evidence="2">Belongs to the MotB family.</text>
</comment>
<dbReference type="PROSITE" id="PS51123">
    <property type="entry name" value="OMPA_2"/>
    <property type="match status" value="1"/>
</dbReference>
<dbReference type="SUPFAM" id="SSF103088">
    <property type="entry name" value="OmpA-like"/>
    <property type="match status" value="1"/>
</dbReference>
<dbReference type="Pfam" id="PF13677">
    <property type="entry name" value="MotB_plug"/>
    <property type="match status" value="1"/>
</dbReference>
<protein>
    <submittedName>
        <fullName evidence="10">Flagellar motor protein MotB</fullName>
    </submittedName>
    <submittedName>
        <fullName evidence="9">Flagellar motor stator protein</fullName>
    </submittedName>
</protein>
<keyword evidence="5" id="KW-1133">Transmembrane helix</keyword>
<dbReference type="InterPro" id="IPR050330">
    <property type="entry name" value="Bact_OuterMem_StrucFunc"/>
</dbReference>
<proteinExistence type="inferred from homology"/>
<gene>
    <name evidence="9" type="primary">motB</name>
    <name evidence="9" type="ORF">ACBT_1837</name>
    <name evidence="10" type="ORF">FE247_02955</name>
</gene>
<dbReference type="InterPro" id="IPR036737">
    <property type="entry name" value="OmpA-like_sf"/>
</dbReference>
<evidence type="ECO:0000313" key="11">
    <source>
        <dbReference type="Proteomes" id="UP000305417"/>
    </source>
</evidence>
<keyword evidence="3" id="KW-1003">Cell membrane</keyword>
<keyword evidence="11" id="KW-1185">Reference proteome</keyword>
<evidence type="ECO:0000313" key="10">
    <source>
        <dbReference type="EMBL" id="TLT01112.1"/>
    </source>
</evidence>
<dbReference type="EMBL" id="VBUC01000004">
    <property type="protein sequence ID" value="TLT01112.1"/>
    <property type="molecule type" value="Genomic_DNA"/>
</dbReference>
<dbReference type="Proteomes" id="UP000305417">
    <property type="component" value="Unassembled WGS sequence"/>
</dbReference>
<sequence length="250" mass="28118">MAKKKAKCECPAGEKWAVPYADFLSLLLALFIALYALASANIEKQKALKEEFIKIYNFNAAADTIKEQEHTDKSMTDDPTDEAEEGKKMLLEASKLDELENKKIKGGNIIESTQGTFMTIPAHLVFEPGKADLTNDYAPGFIKRLAKLFETLPSDTEINVKGYAEESEVRKSKYQDALDLSTARANNVIRELVKLNIPRERLFSSGYGSSPSNNIKEKRVVVFELHTMKNIDENGETDIESIFDKIRDEN</sequence>
<reference evidence="10 11" key="1">
    <citation type="submission" date="2019-05" db="EMBL/GenBank/DDBJ databases">
        <title>Arcobacter cibarius and Arcobacter thereius providing challenges in identification an antibiotic susceptibility and Quinolone resistance.</title>
        <authorList>
            <person name="Busch A."/>
            <person name="Hanel I."/>
            <person name="Hotzel H."/>
            <person name="Tomaso H."/>
        </authorList>
    </citation>
    <scope>NUCLEOTIDE SEQUENCE [LARGE SCALE GENOMIC DNA]</scope>
    <source>
        <strain evidence="10 11">16CS0831-2</strain>
    </source>
</reference>
<dbReference type="OrthoDB" id="5292153at2"/>
<comment type="subcellular location">
    <subcellularLocation>
        <location evidence="1">Cell membrane</location>
        <topology evidence="1">Single-pass membrane protein</topology>
    </subcellularLocation>
</comment>
<dbReference type="RefSeq" id="WP_024774708.1">
    <property type="nucleotide sequence ID" value="NZ_CP054051.1"/>
</dbReference>
<dbReference type="PANTHER" id="PTHR30329">
    <property type="entry name" value="STATOR ELEMENT OF FLAGELLAR MOTOR COMPLEX"/>
    <property type="match status" value="1"/>
</dbReference>
<dbReference type="NCBIfam" id="NF006285">
    <property type="entry name" value="PRK08457.1"/>
    <property type="match status" value="1"/>
</dbReference>
<evidence type="ECO:0000256" key="5">
    <source>
        <dbReference type="ARBA" id="ARBA00022989"/>
    </source>
</evidence>
<accession>A0A7L5JR82</accession>
<keyword evidence="4" id="KW-0812">Transmembrane</keyword>
<keyword evidence="6 7" id="KW-0472">Membrane</keyword>
<dbReference type="Gene3D" id="3.30.1330.60">
    <property type="entry name" value="OmpA-like domain"/>
    <property type="match status" value="1"/>
</dbReference>
<evidence type="ECO:0000256" key="7">
    <source>
        <dbReference type="PROSITE-ProRule" id="PRU00473"/>
    </source>
</evidence>
<dbReference type="Proteomes" id="UP000509513">
    <property type="component" value="Chromosome"/>
</dbReference>
<reference evidence="9 12" key="2">
    <citation type="submission" date="2020-05" db="EMBL/GenBank/DDBJ databases">
        <title>Complete genome sequencing of Campylobacter and Arcobacter type strains.</title>
        <authorList>
            <person name="Miller W.G."/>
            <person name="Yee E."/>
        </authorList>
    </citation>
    <scope>NUCLEOTIDE SEQUENCE [LARGE SCALE GENOMIC DNA]</scope>
    <source>
        <strain evidence="9 12">LMG 21996</strain>
    </source>
</reference>
<feature type="domain" description="OmpA-like" evidence="8">
    <location>
        <begin position="113"/>
        <end position="229"/>
    </location>
</feature>
<dbReference type="InterPro" id="IPR025713">
    <property type="entry name" value="MotB-like_N_dom"/>
</dbReference>
<evidence type="ECO:0000313" key="9">
    <source>
        <dbReference type="EMBL" id="QKJ27733.1"/>
    </source>
</evidence>
<evidence type="ECO:0000313" key="12">
    <source>
        <dbReference type="Proteomes" id="UP000509513"/>
    </source>
</evidence>
<dbReference type="EMBL" id="CP054051">
    <property type="protein sequence ID" value="QKJ27733.1"/>
    <property type="molecule type" value="Genomic_DNA"/>
</dbReference>
<keyword evidence="9" id="KW-0282">Flagellum</keyword>
<dbReference type="InterPro" id="IPR006665">
    <property type="entry name" value="OmpA-like"/>
</dbReference>
<dbReference type="KEGG" id="acib:ACBT_1837"/>
<name>A0A7L5JR82_9BACT</name>
<organism evidence="9 12">
    <name type="scientific">Aliarcobacter cibarius</name>
    <dbReference type="NCBI Taxonomy" id="255507"/>
    <lineage>
        <taxon>Bacteria</taxon>
        <taxon>Pseudomonadati</taxon>
        <taxon>Campylobacterota</taxon>
        <taxon>Epsilonproteobacteria</taxon>
        <taxon>Campylobacterales</taxon>
        <taxon>Arcobacteraceae</taxon>
        <taxon>Aliarcobacter</taxon>
    </lineage>
</organism>
<evidence type="ECO:0000256" key="2">
    <source>
        <dbReference type="ARBA" id="ARBA00008914"/>
    </source>
</evidence>